<comment type="similarity">
    <text evidence="2">Belongs to the DNA repair enzymes AP/ExoA family.</text>
</comment>
<evidence type="ECO:0000259" key="6">
    <source>
        <dbReference type="Pfam" id="PF03372"/>
    </source>
</evidence>
<dbReference type="SUPFAM" id="SSF56219">
    <property type="entry name" value="DNase I-like"/>
    <property type="match status" value="1"/>
</dbReference>
<evidence type="ECO:0000256" key="1">
    <source>
        <dbReference type="ARBA" id="ARBA00001946"/>
    </source>
</evidence>
<evidence type="ECO:0000256" key="4">
    <source>
        <dbReference type="ARBA" id="ARBA00022801"/>
    </source>
</evidence>
<dbReference type="InterPro" id="IPR005135">
    <property type="entry name" value="Endo/exonuclease/phosphatase"/>
</dbReference>
<comment type="cofactor">
    <cofactor evidence="1">
        <name>Mg(2+)</name>
        <dbReference type="ChEBI" id="CHEBI:18420"/>
    </cofactor>
</comment>
<keyword evidence="4" id="KW-0378">Hydrolase</keyword>
<dbReference type="EMBL" id="JBBPBN010000034">
    <property type="protein sequence ID" value="KAK9002977.1"/>
    <property type="molecule type" value="Genomic_DNA"/>
</dbReference>
<accession>A0ABR2QR23</accession>
<proteinExistence type="inferred from homology"/>
<keyword evidence="5" id="KW-0460">Magnesium</keyword>
<keyword evidence="8" id="KW-1185">Reference proteome</keyword>
<dbReference type="Proteomes" id="UP001396334">
    <property type="component" value="Unassembled WGS sequence"/>
</dbReference>
<evidence type="ECO:0000313" key="8">
    <source>
        <dbReference type="Proteomes" id="UP001396334"/>
    </source>
</evidence>
<reference evidence="7 8" key="1">
    <citation type="journal article" date="2024" name="G3 (Bethesda)">
        <title>Genome assembly of Hibiscus sabdariffa L. provides insights into metabolisms of medicinal natural products.</title>
        <authorList>
            <person name="Kim T."/>
        </authorList>
    </citation>
    <scope>NUCLEOTIDE SEQUENCE [LARGE SCALE GENOMIC DNA]</scope>
    <source>
        <strain evidence="7">TK-2024</strain>
        <tissue evidence="7">Old leaves</tissue>
    </source>
</reference>
<dbReference type="InterPro" id="IPR004808">
    <property type="entry name" value="AP_endonuc_1"/>
</dbReference>
<organism evidence="7 8">
    <name type="scientific">Hibiscus sabdariffa</name>
    <name type="common">roselle</name>
    <dbReference type="NCBI Taxonomy" id="183260"/>
    <lineage>
        <taxon>Eukaryota</taxon>
        <taxon>Viridiplantae</taxon>
        <taxon>Streptophyta</taxon>
        <taxon>Embryophyta</taxon>
        <taxon>Tracheophyta</taxon>
        <taxon>Spermatophyta</taxon>
        <taxon>Magnoliopsida</taxon>
        <taxon>eudicotyledons</taxon>
        <taxon>Gunneridae</taxon>
        <taxon>Pentapetalae</taxon>
        <taxon>rosids</taxon>
        <taxon>malvids</taxon>
        <taxon>Malvales</taxon>
        <taxon>Malvaceae</taxon>
        <taxon>Malvoideae</taxon>
        <taxon>Hibiscus</taxon>
    </lineage>
</organism>
<sequence length="269" mass="31026">MRVLSWNVRGLGAAPKQKVVREIFRKHKCTFLLLQETKLESISDTFMSKLWFDDQFRFAFAPAVGKSGGIMVIWNSVRFAMEEVHVASRFISVVGSWVMEQWRGGVVGVYSPCVVSEQKDGGVTRHCEVIVVVGWTRYLVSDAWLLHFLDLRTISLPRGLLDHTPILLCNAYTESGPKPFHFLNAWIQHHDYSRDISQEWYALIANSSRDLVNKLRGLRVFLKHWNKKSFGDIDRKYATTVRELDLLDHQAEGMSIEEELVEKQSKLRS</sequence>
<dbReference type="Gene3D" id="3.60.10.10">
    <property type="entry name" value="Endonuclease/exonuclease/phosphatase"/>
    <property type="match status" value="1"/>
</dbReference>
<dbReference type="Pfam" id="PF03372">
    <property type="entry name" value="Exo_endo_phos"/>
    <property type="match status" value="1"/>
</dbReference>
<evidence type="ECO:0000256" key="5">
    <source>
        <dbReference type="ARBA" id="ARBA00022842"/>
    </source>
</evidence>
<dbReference type="InterPro" id="IPR036691">
    <property type="entry name" value="Endo/exonu/phosph_ase_sf"/>
</dbReference>
<keyword evidence="3" id="KW-0479">Metal-binding</keyword>
<comment type="caution">
    <text evidence="7">The sequence shown here is derived from an EMBL/GenBank/DDBJ whole genome shotgun (WGS) entry which is preliminary data.</text>
</comment>
<evidence type="ECO:0000256" key="2">
    <source>
        <dbReference type="ARBA" id="ARBA00007092"/>
    </source>
</evidence>
<dbReference type="PANTHER" id="PTHR22748">
    <property type="entry name" value="AP ENDONUCLEASE"/>
    <property type="match status" value="1"/>
</dbReference>
<name>A0ABR2QR23_9ROSI</name>
<feature type="domain" description="Endonuclease/exonuclease/phosphatase" evidence="6">
    <location>
        <begin position="4"/>
        <end position="154"/>
    </location>
</feature>
<dbReference type="PANTHER" id="PTHR22748:SF11">
    <property type="entry name" value="OS07G0184032 PROTEIN"/>
    <property type="match status" value="1"/>
</dbReference>
<protein>
    <recommendedName>
        <fullName evidence="6">Endonuclease/exonuclease/phosphatase domain-containing protein</fullName>
    </recommendedName>
</protein>
<evidence type="ECO:0000313" key="7">
    <source>
        <dbReference type="EMBL" id="KAK9002977.1"/>
    </source>
</evidence>
<gene>
    <name evidence="7" type="ORF">V6N11_060551</name>
</gene>
<evidence type="ECO:0000256" key="3">
    <source>
        <dbReference type="ARBA" id="ARBA00022723"/>
    </source>
</evidence>